<feature type="signal peptide" evidence="8">
    <location>
        <begin position="1"/>
        <end position="26"/>
    </location>
</feature>
<evidence type="ECO:0000313" key="10">
    <source>
        <dbReference type="EMBL" id="AFA72928.1"/>
    </source>
</evidence>
<keyword evidence="6" id="KW-0574">Periplasm</keyword>
<comment type="subcellular location">
    <subcellularLocation>
        <location evidence="2">Periplasm</location>
    </subcellularLocation>
</comment>
<dbReference type="InterPro" id="IPR000326">
    <property type="entry name" value="PAP2/HPO"/>
</dbReference>
<evidence type="ECO:0000313" key="11">
    <source>
        <dbReference type="Proteomes" id="UP000009154"/>
    </source>
</evidence>
<dbReference type="eggNOG" id="COG0671">
    <property type="taxonomic scope" value="Bacteria"/>
</dbReference>
<dbReference type="AlphaFoldDB" id="H6MX06"/>
<reference evidence="10 11" key="1">
    <citation type="journal article" date="2012" name="Appl. Environ. Microbiol.">
        <title>Involvement of two latex-clearing proteins during rubber degradation and insights into the subsequent degradation pathway revealed by the genome sequence of Gordonia polyisoprenivorans strain VH2.</title>
        <authorList>
            <person name="Hiessl S."/>
            <person name="Schuldes J."/>
            <person name="Thurmer A."/>
            <person name="Halbsguth T."/>
            <person name="Broker D."/>
            <person name="Angelov A."/>
            <person name="Liebl W."/>
            <person name="Daniel R."/>
            <person name="Steinbuchel A."/>
        </authorList>
    </citation>
    <scope>NUCLEOTIDE SEQUENCE [LARGE SCALE GENOMIC DNA]</scope>
    <source>
        <strain evidence="11">DSM 44266 / VH2</strain>
    </source>
</reference>
<dbReference type="GeneID" id="90158935"/>
<dbReference type="SMART" id="SM00014">
    <property type="entry name" value="acidPPc"/>
    <property type="match status" value="1"/>
</dbReference>
<dbReference type="KEGG" id="gpo:GPOL_c18840"/>
<comment type="similarity">
    <text evidence="3">Belongs to the class A bacterial acid phosphatase family.</text>
</comment>
<dbReference type="HOGENOM" id="CLU_016419_0_0_11"/>
<dbReference type="EC" id="3.1.3.2" evidence="4"/>
<gene>
    <name evidence="10" type="ordered locus">GPOL_c18840</name>
</gene>
<protein>
    <recommendedName>
        <fullName evidence="4">acid phosphatase</fullName>
        <ecNumber evidence="4">3.1.3.2</ecNumber>
    </recommendedName>
</protein>
<keyword evidence="11" id="KW-1185">Reference proteome</keyword>
<evidence type="ECO:0000256" key="6">
    <source>
        <dbReference type="ARBA" id="ARBA00022764"/>
    </source>
</evidence>
<evidence type="ECO:0000256" key="5">
    <source>
        <dbReference type="ARBA" id="ARBA00022729"/>
    </source>
</evidence>
<evidence type="ECO:0000256" key="8">
    <source>
        <dbReference type="SAM" id="SignalP"/>
    </source>
</evidence>
<sequence length="382" mass="40069">MRRRTVNSMVAAILAAAALVLPTAVAQSPATAAPACAFAPTQVPASAGFDAGQTDQAFATPAPRDHIAILDGFSSISPLVRQQNLAEAVAINNTASPATARAAVNDNYAIEGPAIFDALGSRLAPAFYAALRAGQLPKTAALLLGDESPAGERTGTSKEKKYFQYPRPFEVAPQLIRHYGDGRPDLYAAVRGSGSYPSGHTTWGYTQAFLIAAMLPEEGPQILARGADYGYHRVVLGVHYPLDVIGGRMLAQAVTSEMLGDPRFAGLFAQARTELRAVLQARVGAPIGAIVACQQAAQPTATALTTYRQRATFSFLPSGAAQAENVPAGAENLIRAAHPGLSTAQLRDILARTALPAGYPLDKSGLSGGWQRLDIARAWVTR</sequence>
<evidence type="ECO:0000259" key="9">
    <source>
        <dbReference type="SMART" id="SM00014"/>
    </source>
</evidence>
<dbReference type="GO" id="GO:0003993">
    <property type="term" value="F:acid phosphatase activity"/>
    <property type="evidence" value="ECO:0007669"/>
    <property type="project" value="UniProtKB-EC"/>
</dbReference>
<organism evidence="10 11">
    <name type="scientific">Gordonia polyisoprenivorans (strain DSM 44266 / VH2)</name>
    <dbReference type="NCBI Taxonomy" id="1112204"/>
    <lineage>
        <taxon>Bacteria</taxon>
        <taxon>Bacillati</taxon>
        <taxon>Actinomycetota</taxon>
        <taxon>Actinomycetes</taxon>
        <taxon>Mycobacteriales</taxon>
        <taxon>Gordoniaceae</taxon>
        <taxon>Gordonia</taxon>
    </lineage>
</organism>
<dbReference type="STRING" id="1112204.GPOL_c18840"/>
<dbReference type="SUPFAM" id="SSF48317">
    <property type="entry name" value="Acid phosphatase/Vanadium-dependent haloperoxidase"/>
    <property type="match status" value="1"/>
</dbReference>
<comment type="catalytic activity">
    <reaction evidence="1">
        <text>a phosphate monoester + H2O = an alcohol + phosphate</text>
        <dbReference type="Rhea" id="RHEA:15017"/>
        <dbReference type="ChEBI" id="CHEBI:15377"/>
        <dbReference type="ChEBI" id="CHEBI:30879"/>
        <dbReference type="ChEBI" id="CHEBI:43474"/>
        <dbReference type="ChEBI" id="CHEBI:67140"/>
        <dbReference type="EC" id="3.1.3.2"/>
    </reaction>
</comment>
<evidence type="ECO:0000256" key="1">
    <source>
        <dbReference type="ARBA" id="ARBA00000032"/>
    </source>
</evidence>
<feature type="chain" id="PRO_5038660258" description="acid phosphatase" evidence="8">
    <location>
        <begin position="27"/>
        <end position="382"/>
    </location>
</feature>
<dbReference type="CDD" id="cd03397">
    <property type="entry name" value="PAP2_acid_phosphatase"/>
    <property type="match status" value="1"/>
</dbReference>
<keyword evidence="5 8" id="KW-0732">Signal</keyword>
<accession>H6MX06</accession>
<evidence type="ECO:0000256" key="2">
    <source>
        <dbReference type="ARBA" id="ARBA00004418"/>
    </source>
</evidence>
<dbReference type="InterPro" id="IPR036938">
    <property type="entry name" value="PAP2/HPO_sf"/>
</dbReference>
<dbReference type="PRINTS" id="PR00483">
    <property type="entry name" value="BACPHPHTASE"/>
</dbReference>
<proteinExistence type="inferred from homology"/>
<evidence type="ECO:0000256" key="7">
    <source>
        <dbReference type="ARBA" id="ARBA00022801"/>
    </source>
</evidence>
<dbReference type="PROSITE" id="PS01157">
    <property type="entry name" value="ACID_PHOSPH_CL_A"/>
    <property type="match status" value="1"/>
</dbReference>
<feature type="domain" description="Phosphatidic acid phosphatase type 2/haloperoxidase" evidence="9">
    <location>
        <begin position="135"/>
        <end position="259"/>
    </location>
</feature>
<dbReference type="InterPro" id="IPR018296">
    <property type="entry name" value="Acid_Pase_classA_bac_CS"/>
</dbReference>
<dbReference type="Gene3D" id="1.20.144.10">
    <property type="entry name" value="Phosphatidic acid phosphatase type 2/haloperoxidase"/>
    <property type="match status" value="1"/>
</dbReference>
<keyword evidence="7" id="KW-0378">Hydrolase</keyword>
<evidence type="ECO:0000256" key="4">
    <source>
        <dbReference type="ARBA" id="ARBA00012646"/>
    </source>
</evidence>
<dbReference type="Pfam" id="PF01569">
    <property type="entry name" value="PAP2"/>
    <property type="match status" value="1"/>
</dbReference>
<dbReference type="Proteomes" id="UP000009154">
    <property type="component" value="Chromosome"/>
</dbReference>
<dbReference type="RefSeq" id="WP_014359678.1">
    <property type="nucleotide sequence ID" value="NC_016906.1"/>
</dbReference>
<evidence type="ECO:0000256" key="3">
    <source>
        <dbReference type="ARBA" id="ARBA00009017"/>
    </source>
</evidence>
<name>H6MX06_GORPV</name>
<dbReference type="GO" id="GO:0030288">
    <property type="term" value="C:outer membrane-bounded periplasmic space"/>
    <property type="evidence" value="ECO:0007669"/>
    <property type="project" value="InterPro"/>
</dbReference>
<dbReference type="InterPro" id="IPR001011">
    <property type="entry name" value="Acid_Pase_classA_bac"/>
</dbReference>
<dbReference type="EMBL" id="CP003119">
    <property type="protein sequence ID" value="AFA72928.1"/>
    <property type="molecule type" value="Genomic_DNA"/>
</dbReference>